<evidence type="ECO:0000313" key="9">
    <source>
        <dbReference type="EMBL" id="MDI9255995.1"/>
    </source>
</evidence>
<keyword evidence="5 7" id="KW-1133">Transmembrane helix</keyword>
<comment type="similarity">
    <text evidence="2">Belongs to the ABC-4 integral membrane protein family. LolC/E subfamily.</text>
</comment>
<evidence type="ECO:0000256" key="4">
    <source>
        <dbReference type="ARBA" id="ARBA00022692"/>
    </source>
</evidence>
<evidence type="ECO:0000256" key="1">
    <source>
        <dbReference type="ARBA" id="ARBA00004651"/>
    </source>
</evidence>
<keyword evidence="4 7" id="KW-0812">Transmembrane</keyword>
<protein>
    <submittedName>
        <fullName evidence="9">ABC transporter permease</fullName>
    </submittedName>
</protein>
<sequence>MNFPLYIAQRYLFSKSKTNAINIITRIAAVGIVMGSLALFVVLSVFSGLREFSLSFSNDFDPDIKATAIKGKTFVFSPNQEMQIKNLEGIASYSKVLEEKVLFFFDGKEQVAYLKGVDTRFTQTNVIAKNNIFNGKWLQPNSYDVVLGYGISEKLSLGLFDFNNAFEVYVPRKGKNVIESEADAFNKAALIPVGIYAVSEELDSKYVFCDLLLAQKLLELQANEISGIEIKLKPNANEENVILKLRQILGDTISIKNRAQQNATLYKMLNTENFILYLIFTLVIIMILFAFAGAVFMIIIDKKDHLKTLLSLGTPIKSLRSIFLLYGLLLCVISGLIGIALGSAIVFAQKAFNLIMITETLPYPVVFEVQNGLIVLVTITFLGFISSWIASSRVSKALFD</sequence>
<evidence type="ECO:0000256" key="5">
    <source>
        <dbReference type="ARBA" id="ARBA00022989"/>
    </source>
</evidence>
<feature type="transmembrane region" description="Helical" evidence="7">
    <location>
        <begin position="21"/>
        <end position="46"/>
    </location>
</feature>
<feature type="transmembrane region" description="Helical" evidence="7">
    <location>
        <begin position="369"/>
        <end position="390"/>
    </location>
</feature>
<dbReference type="PANTHER" id="PTHR30489">
    <property type="entry name" value="LIPOPROTEIN-RELEASING SYSTEM TRANSMEMBRANE PROTEIN LOLE"/>
    <property type="match status" value="1"/>
</dbReference>
<evidence type="ECO:0000256" key="2">
    <source>
        <dbReference type="ARBA" id="ARBA00005236"/>
    </source>
</evidence>
<feature type="domain" description="ABC3 transporter permease C-terminal" evidence="8">
    <location>
        <begin position="278"/>
        <end position="396"/>
    </location>
</feature>
<feature type="transmembrane region" description="Helical" evidence="7">
    <location>
        <begin position="321"/>
        <end position="349"/>
    </location>
</feature>
<evidence type="ECO:0000256" key="7">
    <source>
        <dbReference type="SAM" id="Phobius"/>
    </source>
</evidence>
<accession>A0ABT6XLM8</accession>
<dbReference type="RefSeq" id="WP_283237682.1">
    <property type="nucleotide sequence ID" value="NZ_JASGBP010000001.1"/>
</dbReference>
<keyword evidence="3" id="KW-1003">Cell membrane</keyword>
<keyword evidence="10" id="KW-1185">Reference proteome</keyword>
<evidence type="ECO:0000313" key="10">
    <source>
        <dbReference type="Proteomes" id="UP001230035"/>
    </source>
</evidence>
<keyword evidence="6 7" id="KW-0472">Membrane</keyword>
<dbReference type="InterPro" id="IPR051447">
    <property type="entry name" value="Lipoprotein-release_system"/>
</dbReference>
<dbReference type="Pfam" id="PF02687">
    <property type="entry name" value="FtsX"/>
    <property type="match status" value="1"/>
</dbReference>
<evidence type="ECO:0000256" key="3">
    <source>
        <dbReference type="ARBA" id="ARBA00022475"/>
    </source>
</evidence>
<comment type="caution">
    <text evidence="9">The sequence shown here is derived from an EMBL/GenBank/DDBJ whole genome shotgun (WGS) entry which is preliminary data.</text>
</comment>
<dbReference type="Proteomes" id="UP001230035">
    <property type="component" value="Unassembled WGS sequence"/>
</dbReference>
<evidence type="ECO:0000259" key="8">
    <source>
        <dbReference type="Pfam" id="PF02687"/>
    </source>
</evidence>
<dbReference type="PANTHER" id="PTHR30489:SF0">
    <property type="entry name" value="LIPOPROTEIN-RELEASING SYSTEM TRANSMEMBRANE PROTEIN LOLE"/>
    <property type="match status" value="1"/>
</dbReference>
<feature type="transmembrane region" description="Helical" evidence="7">
    <location>
        <begin position="274"/>
        <end position="300"/>
    </location>
</feature>
<reference evidence="9 10" key="1">
    <citation type="submission" date="2023-05" db="EMBL/GenBank/DDBJ databases">
        <title>Flavobacterium sedimenti sp. nov., isolated from the sediment.</title>
        <authorList>
            <person name="Wu N."/>
        </authorList>
    </citation>
    <scope>NUCLEOTIDE SEQUENCE [LARGE SCALE GENOMIC DNA]</scope>
    <source>
        <strain evidence="9 10">YZ-48</strain>
    </source>
</reference>
<name>A0ABT6XLM8_9FLAO</name>
<comment type="subcellular location">
    <subcellularLocation>
        <location evidence="1">Cell membrane</location>
        <topology evidence="1">Multi-pass membrane protein</topology>
    </subcellularLocation>
</comment>
<organism evidence="9 10">
    <name type="scientific">Flavobacterium sedimenticola</name>
    <dbReference type="NCBI Taxonomy" id="3043286"/>
    <lineage>
        <taxon>Bacteria</taxon>
        <taxon>Pseudomonadati</taxon>
        <taxon>Bacteroidota</taxon>
        <taxon>Flavobacteriia</taxon>
        <taxon>Flavobacteriales</taxon>
        <taxon>Flavobacteriaceae</taxon>
        <taxon>Flavobacterium</taxon>
    </lineage>
</organism>
<dbReference type="InterPro" id="IPR003838">
    <property type="entry name" value="ABC3_permease_C"/>
</dbReference>
<proteinExistence type="inferred from homology"/>
<evidence type="ECO:0000256" key="6">
    <source>
        <dbReference type="ARBA" id="ARBA00023136"/>
    </source>
</evidence>
<dbReference type="EMBL" id="JASGBP010000001">
    <property type="protein sequence ID" value="MDI9255995.1"/>
    <property type="molecule type" value="Genomic_DNA"/>
</dbReference>
<gene>
    <name evidence="9" type="ORF">QHT84_01060</name>
</gene>